<organism evidence="2 3">
    <name type="scientific">Novosphingobium piscinae</name>
    <dbReference type="NCBI Taxonomy" id="1507448"/>
    <lineage>
        <taxon>Bacteria</taxon>
        <taxon>Pseudomonadati</taxon>
        <taxon>Pseudomonadota</taxon>
        <taxon>Alphaproteobacteria</taxon>
        <taxon>Sphingomonadales</taxon>
        <taxon>Sphingomonadaceae</taxon>
        <taxon>Novosphingobium</taxon>
    </lineage>
</organism>
<proteinExistence type="predicted"/>
<evidence type="ECO:0000313" key="2">
    <source>
        <dbReference type="EMBL" id="MBC2668038.1"/>
    </source>
</evidence>
<keyword evidence="3" id="KW-1185">Reference proteome</keyword>
<comment type="caution">
    <text evidence="2">The sequence shown here is derived from an EMBL/GenBank/DDBJ whole genome shotgun (WGS) entry which is preliminary data.</text>
</comment>
<feature type="region of interest" description="Disordered" evidence="1">
    <location>
        <begin position="1"/>
        <end position="23"/>
    </location>
</feature>
<sequence length="89" mass="9721">MHQSSSGGRCTDETPNTASREQHPYLLSFASTGSKLTPVIVKEPKARGLSSHKLFVLHAFTQRYRNAGVINAKTAWKGDPTATLISLRP</sequence>
<evidence type="ECO:0000313" key="3">
    <source>
        <dbReference type="Proteomes" id="UP000551327"/>
    </source>
</evidence>
<accession>A0A7X1KP22</accession>
<dbReference type="AlphaFoldDB" id="A0A7X1KP22"/>
<protein>
    <submittedName>
        <fullName evidence="2">Uncharacterized protein</fullName>
    </submittedName>
</protein>
<name>A0A7X1KP22_9SPHN</name>
<dbReference type="EMBL" id="JACLAX010000002">
    <property type="protein sequence ID" value="MBC2668038.1"/>
    <property type="molecule type" value="Genomic_DNA"/>
</dbReference>
<dbReference type="RefSeq" id="WP_185677927.1">
    <property type="nucleotide sequence ID" value="NZ_JACLAX010000002.1"/>
</dbReference>
<reference evidence="2 3" key="1">
    <citation type="submission" date="2020-08" db="EMBL/GenBank/DDBJ databases">
        <title>The genome sequence of type strain Novosphingobium piscinae KCTC 42194.</title>
        <authorList>
            <person name="Liu Y."/>
        </authorList>
    </citation>
    <scope>NUCLEOTIDE SEQUENCE [LARGE SCALE GENOMIC DNA]</scope>
    <source>
        <strain evidence="2 3">KCTC 42194</strain>
    </source>
</reference>
<dbReference type="Proteomes" id="UP000551327">
    <property type="component" value="Unassembled WGS sequence"/>
</dbReference>
<feature type="compositionally biased region" description="Polar residues" evidence="1">
    <location>
        <begin position="1"/>
        <end position="19"/>
    </location>
</feature>
<evidence type="ECO:0000256" key="1">
    <source>
        <dbReference type="SAM" id="MobiDB-lite"/>
    </source>
</evidence>
<gene>
    <name evidence="2" type="ORF">H7F53_02625</name>
</gene>